<dbReference type="Proteomes" id="UP001056120">
    <property type="component" value="Linkage Group LG14"/>
</dbReference>
<reference evidence="2" key="1">
    <citation type="journal article" date="2022" name="Mol. Ecol. Resour.">
        <title>The genomes of chicory, endive, great burdock and yacon provide insights into Asteraceae palaeo-polyploidization history and plant inulin production.</title>
        <authorList>
            <person name="Fan W."/>
            <person name="Wang S."/>
            <person name="Wang H."/>
            <person name="Wang A."/>
            <person name="Jiang F."/>
            <person name="Liu H."/>
            <person name="Zhao H."/>
            <person name="Xu D."/>
            <person name="Zhang Y."/>
        </authorList>
    </citation>
    <scope>NUCLEOTIDE SEQUENCE [LARGE SCALE GENOMIC DNA]</scope>
    <source>
        <strain evidence="2">cv. Yunnan</strain>
    </source>
</reference>
<evidence type="ECO:0000313" key="2">
    <source>
        <dbReference type="Proteomes" id="UP001056120"/>
    </source>
</evidence>
<organism evidence="1 2">
    <name type="scientific">Smallanthus sonchifolius</name>
    <dbReference type="NCBI Taxonomy" id="185202"/>
    <lineage>
        <taxon>Eukaryota</taxon>
        <taxon>Viridiplantae</taxon>
        <taxon>Streptophyta</taxon>
        <taxon>Embryophyta</taxon>
        <taxon>Tracheophyta</taxon>
        <taxon>Spermatophyta</taxon>
        <taxon>Magnoliopsida</taxon>
        <taxon>eudicotyledons</taxon>
        <taxon>Gunneridae</taxon>
        <taxon>Pentapetalae</taxon>
        <taxon>asterids</taxon>
        <taxon>campanulids</taxon>
        <taxon>Asterales</taxon>
        <taxon>Asteraceae</taxon>
        <taxon>Asteroideae</taxon>
        <taxon>Heliantheae alliance</taxon>
        <taxon>Millerieae</taxon>
        <taxon>Smallanthus</taxon>
    </lineage>
</organism>
<keyword evidence="2" id="KW-1185">Reference proteome</keyword>
<comment type="caution">
    <text evidence="1">The sequence shown here is derived from an EMBL/GenBank/DDBJ whole genome shotgun (WGS) entry which is preliminary data.</text>
</comment>
<evidence type="ECO:0000313" key="1">
    <source>
        <dbReference type="EMBL" id="KAI3783348.1"/>
    </source>
</evidence>
<proteinExistence type="predicted"/>
<accession>A0ACB9GJX6</accession>
<reference evidence="1 2" key="2">
    <citation type="journal article" date="2022" name="Mol. Ecol. Resour.">
        <title>The genomes of chicory, endive, great burdock and yacon provide insights into Asteraceae paleo-polyploidization history and plant inulin production.</title>
        <authorList>
            <person name="Fan W."/>
            <person name="Wang S."/>
            <person name="Wang H."/>
            <person name="Wang A."/>
            <person name="Jiang F."/>
            <person name="Liu H."/>
            <person name="Zhao H."/>
            <person name="Xu D."/>
            <person name="Zhang Y."/>
        </authorList>
    </citation>
    <scope>NUCLEOTIDE SEQUENCE [LARGE SCALE GENOMIC DNA]</scope>
    <source>
        <strain evidence="2">cv. Yunnan</strain>
        <tissue evidence="1">Leaves</tissue>
    </source>
</reference>
<gene>
    <name evidence="1" type="ORF">L1987_42427</name>
</gene>
<protein>
    <submittedName>
        <fullName evidence="1">Uncharacterized protein</fullName>
    </submittedName>
</protein>
<dbReference type="EMBL" id="CM042031">
    <property type="protein sequence ID" value="KAI3783348.1"/>
    <property type="molecule type" value="Genomic_DNA"/>
</dbReference>
<sequence>MSSVFFEFIGGLNFEISNSYRVKISSRQKACSREILVPDFCFCSFSDNVIGTSSKPPRLVSENEFSDGKYRYKNCVKFIDSKMWNSIEKGSFIPTYQKDDEARTIAPKVPDLYRIWDALIQMYEGIEYMNESRKDMLRQRFNMFNNILGESLETQINRFVHLIIEMRSDEIEMTNGEVNKKLLNSLPYSWNMNATSVKRSNDMYKTSLADFISIIKSYEMDDKQRALNQANSTGNAAA</sequence>
<name>A0ACB9GJX6_9ASTR</name>